<evidence type="ECO:0000313" key="1">
    <source>
        <dbReference type="EMBL" id="TGN20786.1"/>
    </source>
</evidence>
<name>A0A4V3JYE6_9LEPT</name>
<comment type="caution">
    <text evidence="1">The sequence shown here is derived from an EMBL/GenBank/DDBJ whole genome shotgun (WGS) entry which is preliminary data.</text>
</comment>
<accession>A0A4V3JYE6</accession>
<sequence length="146" mass="16602">MKHTIDLQLFARAQSWNAELKIDADTVYVQNISEVSEGEEGRIDVVDGDRKYKIGDQIFDVGEITATVLMKNKTERRDYDLLNEFAKGKPKDVFLTFRDSQGVPQLTYLLSNCGCHRGKKNAYDRKSKAEDTHTFILTPEAVKEVA</sequence>
<dbReference type="EMBL" id="RQHW01000007">
    <property type="protein sequence ID" value="TGN20786.1"/>
    <property type="molecule type" value="Genomic_DNA"/>
</dbReference>
<evidence type="ECO:0000313" key="2">
    <source>
        <dbReference type="Proteomes" id="UP000298058"/>
    </source>
</evidence>
<proteinExistence type="predicted"/>
<dbReference type="AlphaFoldDB" id="A0A4V3JYE6"/>
<gene>
    <name evidence="1" type="ORF">EHS15_01755</name>
</gene>
<dbReference type="Proteomes" id="UP000298058">
    <property type="component" value="Unassembled WGS sequence"/>
</dbReference>
<keyword evidence="2" id="KW-1185">Reference proteome</keyword>
<reference evidence="1" key="1">
    <citation type="journal article" date="2019" name="PLoS Negl. Trop. Dis.">
        <title>Revisiting the worldwide diversity of Leptospira species in the environment.</title>
        <authorList>
            <person name="Vincent A.T."/>
            <person name="Schiettekatte O."/>
            <person name="Bourhy P."/>
            <person name="Veyrier F.J."/>
            <person name="Picardeau M."/>
        </authorList>
    </citation>
    <scope>NUCLEOTIDE SEQUENCE [LARGE SCALE GENOMIC DNA]</scope>
    <source>
        <strain evidence="1">201300427</strain>
    </source>
</reference>
<dbReference type="RefSeq" id="WP_135758821.1">
    <property type="nucleotide sequence ID" value="NZ_RQHW01000007.1"/>
</dbReference>
<protein>
    <submittedName>
        <fullName evidence="1">Uncharacterized protein</fullName>
    </submittedName>
</protein>
<organism evidence="1 2">
    <name type="scientific">Leptospira idonii</name>
    <dbReference type="NCBI Taxonomy" id="1193500"/>
    <lineage>
        <taxon>Bacteria</taxon>
        <taxon>Pseudomonadati</taxon>
        <taxon>Spirochaetota</taxon>
        <taxon>Spirochaetia</taxon>
        <taxon>Leptospirales</taxon>
        <taxon>Leptospiraceae</taxon>
        <taxon>Leptospira</taxon>
    </lineage>
</organism>